<dbReference type="Proteomes" id="UP000273154">
    <property type="component" value="Chromosome"/>
</dbReference>
<organism evidence="5 6">
    <name type="scientific">Parolsenella catena</name>
    <dbReference type="NCBI Taxonomy" id="2003188"/>
    <lineage>
        <taxon>Bacteria</taxon>
        <taxon>Bacillati</taxon>
        <taxon>Actinomycetota</taxon>
        <taxon>Coriobacteriia</taxon>
        <taxon>Coriobacteriales</taxon>
        <taxon>Atopobiaceae</taxon>
        <taxon>Parolsenella</taxon>
    </lineage>
</organism>
<dbReference type="InterPro" id="IPR018337">
    <property type="entry name" value="Cell_wall/Cho-bd_repeat"/>
</dbReference>
<evidence type="ECO:0000313" key="5">
    <source>
        <dbReference type="EMBL" id="BBH50637.1"/>
    </source>
</evidence>
<dbReference type="GeneID" id="88849357"/>
<sequence>MMNSKAAFFLKHLPALLVLTLFLAAPVSARADTLSDLYGTTHDRSEVIEAGEADDPNAEPDDLSDNDVQTYSLDDSSDIALYSEQTQSVSPRYVSSEMLYFCKWESGQNYNQGLSWGDGYHAMGYFQFDNRHDLGSFLKAVYDYNPSKYSALAIIGSRYNWDVDGETRSGGSFTQLGNDLNQAWHGAYAADSSEFSALQNDWAYTQYFDGPVGIRGSLRAMGINIDNRSDSVKSLVWGMANLFGQGGGSTYVSRGLYYGANWFIKNSGVNGAMDDGQFVETLCDYVINNVARRYPSQPEYWQGWQNRYKDEKAHYLSVIRRWVYESGTWYLETVSGGVRAKGWAYVNGSWYYLDPNSGAMRTGWVLVDGYWYWLDSSGAMKTGWLLLGGTWYWLNSSGVMATGWQIIGSSWYWFNPSSGAMTASRTLIDGLWSDFASGGSWIGYSSGWDTRDGAKYWLENGSRAAGWRQISGNWYWFDQSGKAAINGTVSFGSSAYAFDSDGRMGEAGWCFANGTWYLASESGVLVNGWQRVGGVWYWLDRSTYAMKTGWCLLGSTWYHLSSSGSMDTGWLLDGNAWYWLEPSNGDMKTGWQYIGGVWYYLTPNGGAMQTGWILDGKTWYFLDGSGAMQSSRWVGNYYLLSSGAMATSQWIGPYYVDSSGRWVPGA</sequence>
<dbReference type="Pfam" id="PF21277">
    <property type="entry name" value="T6SS_VgrG3-like_C"/>
    <property type="match status" value="1"/>
</dbReference>
<dbReference type="PROSITE" id="PS51170">
    <property type="entry name" value="CW"/>
    <property type="match status" value="6"/>
</dbReference>
<accession>A0A3G9JYQ2</accession>
<dbReference type="InterPro" id="IPR049073">
    <property type="entry name" value="T6SS_VgrG3-like_C"/>
</dbReference>
<evidence type="ECO:0000256" key="2">
    <source>
        <dbReference type="PROSITE-ProRule" id="PRU00591"/>
    </source>
</evidence>
<dbReference type="Pfam" id="PF19085">
    <property type="entry name" value="Choline_bind_2"/>
    <property type="match status" value="1"/>
</dbReference>
<keyword evidence="6" id="KW-1185">Reference proteome</keyword>
<feature type="domain" description="Type VI secretion system spike protein VgrG3-like C-terminal" evidence="4">
    <location>
        <begin position="178"/>
        <end position="312"/>
    </location>
</feature>
<keyword evidence="3" id="KW-0732">Signal</keyword>
<evidence type="ECO:0000256" key="1">
    <source>
        <dbReference type="ARBA" id="ARBA00022737"/>
    </source>
</evidence>
<evidence type="ECO:0000313" key="6">
    <source>
        <dbReference type="Proteomes" id="UP000273154"/>
    </source>
</evidence>
<reference evidence="6" key="1">
    <citation type="submission" date="2018-11" db="EMBL/GenBank/DDBJ databases">
        <title>Comparative genomics of Parolsenella catena and Libanicoccus massiliensis: Reclassification of Libanicoccus massiliensis as Parolsenella massiliensis comb. nov.</title>
        <authorList>
            <person name="Sakamoto M."/>
            <person name="Ikeyama N."/>
            <person name="Murakami T."/>
            <person name="Mori H."/>
            <person name="Yuki M."/>
            <person name="Ohkuma M."/>
        </authorList>
    </citation>
    <scope>NUCLEOTIDE SEQUENCE [LARGE SCALE GENOMIC DNA]</scope>
    <source>
        <strain evidence="6">JCM 31932</strain>
    </source>
</reference>
<feature type="repeat" description="Cell wall-binding" evidence="2">
    <location>
        <begin position="381"/>
        <end position="400"/>
    </location>
</feature>
<gene>
    <name evidence="5" type="ORF">Pcatena_12240</name>
</gene>
<proteinExistence type="predicted"/>
<dbReference type="Gene3D" id="2.10.270.10">
    <property type="entry name" value="Cholin Binding"/>
    <property type="match status" value="4"/>
</dbReference>
<feature type="repeat" description="Cell wall-binding" evidence="2">
    <location>
        <begin position="609"/>
        <end position="628"/>
    </location>
</feature>
<dbReference type="RefSeq" id="WP_126422609.1">
    <property type="nucleotide sequence ID" value="NZ_AP019367.1"/>
</dbReference>
<feature type="repeat" description="Cell wall-binding" evidence="2">
    <location>
        <begin position="361"/>
        <end position="380"/>
    </location>
</feature>
<name>A0A3G9JYQ2_9ACTN</name>
<feature type="repeat" description="Cell wall-binding" evidence="2">
    <location>
        <begin position="340"/>
        <end position="359"/>
    </location>
</feature>
<feature type="repeat" description="Cell wall-binding" evidence="2">
    <location>
        <begin position="588"/>
        <end position="607"/>
    </location>
</feature>
<dbReference type="Pfam" id="PF01473">
    <property type="entry name" value="Choline_bind_1"/>
    <property type="match status" value="7"/>
</dbReference>
<protein>
    <recommendedName>
        <fullName evidence="4">Type VI secretion system spike protein VgrG3-like C-terminal domain-containing protein</fullName>
    </recommendedName>
</protein>
<dbReference type="AlphaFoldDB" id="A0A3G9JYQ2"/>
<dbReference type="Pfam" id="PF19127">
    <property type="entry name" value="Choline_bind_3"/>
    <property type="match status" value="1"/>
</dbReference>
<dbReference type="SUPFAM" id="SSF69360">
    <property type="entry name" value="Cell wall binding repeat"/>
    <property type="match status" value="2"/>
</dbReference>
<dbReference type="EMBL" id="AP019367">
    <property type="protein sequence ID" value="BBH50637.1"/>
    <property type="molecule type" value="Genomic_DNA"/>
</dbReference>
<feature type="repeat" description="Cell wall-binding" evidence="2">
    <location>
        <begin position="464"/>
        <end position="483"/>
    </location>
</feature>
<feature type="signal peptide" evidence="3">
    <location>
        <begin position="1"/>
        <end position="31"/>
    </location>
</feature>
<feature type="chain" id="PRO_5018059767" description="Type VI secretion system spike protein VgrG3-like C-terminal domain-containing protein" evidence="3">
    <location>
        <begin position="32"/>
        <end position="666"/>
    </location>
</feature>
<keyword evidence="1" id="KW-0677">Repeat</keyword>
<dbReference type="KEGG" id="pcat:Pcatena_12240"/>
<evidence type="ECO:0000259" key="4">
    <source>
        <dbReference type="Pfam" id="PF21277"/>
    </source>
</evidence>
<evidence type="ECO:0000256" key="3">
    <source>
        <dbReference type="SAM" id="SignalP"/>
    </source>
</evidence>
<dbReference type="OrthoDB" id="3182200at2"/>